<proteinExistence type="predicted"/>
<sequence length="61" mass="6634">MNTLQNAAFTTNSIQQNAVVSVDADGDLVSIDTTEMGRAPIEAEEPEVRPENLAVIYNTIR</sequence>
<reference evidence="1" key="1">
    <citation type="journal article" date="2015" name="Nature">
        <title>Complex archaea that bridge the gap between prokaryotes and eukaryotes.</title>
        <authorList>
            <person name="Spang A."/>
            <person name="Saw J.H."/>
            <person name="Jorgensen S.L."/>
            <person name="Zaremba-Niedzwiedzka K."/>
            <person name="Martijn J."/>
            <person name="Lind A.E."/>
            <person name="van Eijk R."/>
            <person name="Schleper C."/>
            <person name="Guy L."/>
            <person name="Ettema T.J."/>
        </authorList>
    </citation>
    <scope>NUCLEOTIDE SEQUENCE</scope>
</reference>
<dbReference type="AlphaFoldDB" id="A0A0F9QMT2"/>
<dbReference type="EMBL" id="LAZR01001386">
    <property type="protein sequence ID" value="KKN45495.1"/>
    <property type="molecule type" value="Genomic_DNA"/>
</dbReference>
<protein>
    <submittedName>
        <fullName evidence="1">Uncharacterized protein</fullName>
    </submittedName>
</protein>
<name>A0A0F9QMT2_9ZZZZ</name>
<evidence type="ECO:0000313" key="1">
    <source>
        <dbReference type="EMBL" id="KKN45495.1"/>
    </source>
</evidence>
<gene>
    <name evidence="1" type="ORF">LCGC14_0682440</name>
</gene>
<accession>A0A0F9QMT2</accession>
<comment type="caution">
    <text evidence="1">The sequence shown here is derived from an EMBL/GenBank/DDBJ whole genome shotgun (WGS) entry which is preliminary data.</text>
</comment>
<organism evidence="1">
    <name type="scientific">marine sediment metagenome</name>
    <dbReference type="NCBI Taxonomy" id="412755"/>
    <lineage>
        <taxon>unclassified sequences</taxon>
        <taxon>metagenomes</taxon>
        <taxon>ecological metagenomes</taxon>
    </lineage>
</organism>